<dbReference type="InterPro" id="IPR002509">
    <property type="entry name" value="NODB_dom"/>
</dbReference>
<gene>
    <name evidence="4" type="ORF">FHP05_00635</name>
</gene>
<keyword evidence="2" id="KW-0732">Signal</keyword>
<evidence type="ECO:0000259" key="3">
    <source>
        <dbReference type="PROSITE" id="PS51677"/>
    </source>
</evidence>
<evidence type="ECO:0000313" key="4">
    <source>
        <dbReference type="EMBL" id="TXL67557.1"/>
    </source>
</evidence>
<reference evidence="4 5" key="1">
    <citation type="submission" date="2019-06" db="EMBL/GenBank/DDBJ databases">
        <title>Cerasibacillus sp. nov., isolated from maize field.</title>
        <authorList>
            <person name="Lin S.-Y."/>
            <person name="Tsai C.-F."/>
            <person name="Young C.-C."/>
        </authorList>
    </citation>
    <scope>NUCLEOTIDE SEQUENCE [LARGE SCALE GENOMIC DNA]</scope>
    <source>
        <strain evidence="4 5">CC-CFT480</strain>
    </source>
</reference>
<feature type="domain" description="NodB homology" evidence="3">
    <location>
        <begin position="99"/>
        <end position="279"/>
    </location>
</feature>
<feature type="signal peptide" evidence="2">
    <location>
        <begin position="1"/>
        <end position="22"/>
    </location>
</feature>
<dbReference type="Pfam" id="PF01522">
    <property type="entry name" value="Polysacc_deac_1"/>
    <property type="match status" value="1"/>
</dbReference>
<dbReference type="InterPro" id="IPR011330">
    <property type="entry name" value="Glyco_hydro/deAcase_b/a-brl"/>
</dbReference>
<proteinExistence type="predicted"/>
<name>A0A5C8P2P3_9BACI</name>
<dbReference type="RefSeq" id="WP_147665081.1">
    <property type="nucleotide sequence ID" value="NZ_VDUW01000001.1"/>
</dbReference>
<comment type="caution">
    <text evidence="4">The sequence shown here is derived from an EMBL/GenBank/DDBJ whole genome shotgun (WGS) entry which is preliminary data.</text>
</comment>
<accession>A0A5C8P2P3</accession>
<evidence type="ECO:0000313" key="5">
    <source>
        <dbReference type="Proteomes" id="UP000321574"/>
    </source>
</evidence>
<dbReference type="OrthoDB" id="9806342at2"/>
<dbReference type="GO" id="GO:0016810">
    <property type="term" value="F:hydrolase activity, acting on carbon-nitrogen (but not peptide) bonds"/>
    <property type="evidence" value="ECO:0007669"/>
    <property type="project" value="InterPro"/>
</dbReference>
<protein>
    <submittedName>
        <fullName evidence="4">Polysaccharide deacetylase family protein</fullName>
    </submittedName>
</protein>
<evidence type="ECO:0000256" key="1">
    <source>
        <dbReference type="SAM" id="MobiDB-lite"/>
    </source>
</evidence>
<dbReference type="Proteomes" id="UP000321574">
    <property type="component" value="Unassembled WGS sequence"/>
</dbReference>
<keyword evidence="5" id="KW-1185">Reference proteome</keyword>
<dbReference type="Gene3D" id="3.20.20.370">
    <property type="entry name" value="Glycoside hydrolase/deacetylase"/>
    <property type="match status" value="1"/>
</dbReference>
<dbReference type="PANTHER" id="PTHR10587">
    <property type="entry name" value="GLYCOSYL TRANSFERASE-RELATED"/>
    <property type="match status" value="1"/>
</dbReference>
<dbReference type="CDD" id="cd10917">
    <property type="entry name" value="CE4_NodB_like_6s_7s"/>
    <property type="match status" value="1"/>
</dbReference>
<organism evidence="4 5">
    <name type="scientific">Cerasibacillus terrae</name>
    <dbReference type="NCBI Taxonomy" id="2498845"/>
    <lineage>
        <taxon>Bacteria</taxon>
        <taxon>Bacillati</taxon>
        <taxon>Bacillota</taxon>
        <taxon>Bacilli</taxon>
        <taxon>Bacillales</taxon>
        <taxon>Bacillaceae</taxon>
        <taxon>Cerasibacillus</taxon>
    </lineage>
</organism>
<dbReference type="GO" id="GO:0005975">
    <property type="term" value="P:carbohydrate metabolic process"/>
    <property type="evidence" value="ECO:0007669"/>
    <property type="project" value="InterPro"/>
</dbReference>
<dbReference type="SUPFAM" id="SSF88713">
    <property type="entry name" value="Glycoside hydrolase/deacetylase"/>
    <property type="match status" value="1"/>
</dbReference>
<dbReference type="EMBL" id="VDUW01000001">
    <property type="protein sequence ID" value="TXL67557.1"/>
    <property type="molecule type" value="Genomic_DNA"/>
</dbReference>
<sequence>MRNNMWLFISVLIIMITLMACASETNKEKMVEEEQQIQKEKTSNKDTQTKSEKVKKKESANKVNEKKAKENDKKLKAPQYVVDKKTWSIRPLNEDIDENIVLLTIDDAPDQHALEMAEILKENNAGAIFFVNGHLLETDEQKQILKQIYDMGFIIGNHTYSHAYLPDLNENKQAKEIEQVNEMVEEIIGEKPLFFRAPHGANTDFSKKLADEEEMVLMNWSYGYDFQAEYMEKEALVEIMLQTELLGNGANLLMHDRKWTKDALEEIIIGLREKGYTIVDPNLIQVY</sequence>
<dbReference type="InterPro" id="IPR050248">
    <property type="entry name" value="Polysacc_deacetylase_ArnD"/>
</dbReference>
<evidence type="ECO:0000256" key="2">
    <source>
        <dbReference type="SAM" id="SignalP"/>
    </source>
</evidence>
<dbReference type="AlphaFoldDB" id="A0A5C8P2P3"/>
<feature type="chain" id="PRO_5023033798" evidence="2">
    <location>
        <begin position="23"/>
        <end position="287"/>
    </location>
</feature>
<feature type="region of interest" description="Disordered" evidence="1">
    <location>
        <begin position="32"/>
        <end position="72"/>
    </location>
</feature>
<dbReference type="PROSITE" id="PS51677">
    <property type="entry name" value="NODB"/>
    <property type="match status" value="1"/>
</dbReference>
<dbReference type="PROSITE" id="PS51257">
    <property type="entry name" value="PROKAR_LIPOPROTEIN"/>
    <property type="match status" value="1"/>
</dbReference>